<dbReference type="PROSITE" id="PS50240">
    <property type="entry name" value="TRYPSIN_DOM"/>
    <property type="match status" value="1"/>
</dbReference>
<proteinExistence type="predicted"/>
<keyword evidence="4" id="KW-1015">Disulfide bond</keyword>
<dbReference type="InterPro" id="IPR043504">
    <property type="entry name" value="Peptidase_S1_PA_chymotrypsin"/>
</dbReference>
<dbReference type="PANTHER" id="PTHR24276:SF91">
    <property type="entry name" value="AT26814P-RELATED"/>
    <property type="match status" value="1"/>
</dbReference>
<accession>A0A7R8WL84</accession>
<evidence type="ECO:0000313" key="5">
    <source>
        <dbReference type="EMBL" id="CAD7233858.1"/>
    </source>
</evidence>
<sequence>AVIYESPVSLQPSSGMRIINGKDANMGQFPHQVSLQYSGRHFCGGSILTDRMVITACHCLKAVGLLKFQVVVGSTRLDNGTRHETVQSFCNFFYENSNAHYDYGFIFVSPSFRFNEFVKPIVLGTGDPSGLECTASGWGLTSQNPGVTQIPENLKFIEIDAIDDVLCASELYTKKHYSLDAASQLCTWTEGVNPCWNMALVVLLLVLATMVDAAPQLSRSGPRNLRSLTDMRIINGQNAAPCQFPHQVSLQNLMLASKHFCGGSIIGSEWVLTAAHCAQRIIEIWQIYQVQSVALAGTNSRTSSGTKRYIVSVALHPWHNRTGHEEYDYATLRVSPPFQFTNCVKAISLGTGHPSKNDSVCLCVDHRGLSK</sequence>
<dbReference type="Gene3D" id="2.40.10.10">
    <property type="entry name" value="Trypsin-like serine proteases"/>
    <property type="match status" value="2"/>
</dbReference>
<keyword evidence="3" id="KW-0720">Serine protease</keyword>
<organism evidence="5">
    <name type="scientific">Cyprideis torosa</name>
    <dbReference type="NCBI Taxonomy" id="163714"/>
    <lineage>
        <taxon>Eukaryota</taxon>
        <taxon>Metazoa</taxon>
        <taxon>Ecdysozoa</taxon>
        <taxon>Arthropoda</taxon>
        <taxon>Crustacea</taxon>
        <taxon>Oligostraca</taxon>
        <taxon>Ostracoda</taxon>
        <taxon>Podocopa</taxon>
        <taxon>Podocopida</taxon>
        <taxon>Cytherocopina</taxon>
        <taxon>Cytheroidea</taxon>
        <taxon>Cytherideidae</taxon>
        <taxon>Cyprideis</taxon>
    </lineage>
</organism>
<dbReference type="FunFam" id="2.40.10.10:FF:000068">
    <property type="entry name" value="transmembrane protease serine 2"/>
    <property type="match status" value="2"/>
</dbReference>
<keyword evidence="1" id="KW-0645">Protease</keyword>
<dbReference type="SMART" id="SM00020">
    <property type="entry name" value="Tryp_SPc"/>
    <property type="match status" value="1"/>
</dbReference>
<dbReference type="OrthoDB" id="6755574at2759"/>
<name>A0A7R8WL84_9CRUS</name>
<evidence type="ECO:0000256" key="1">
    <source>
        <dbReference type="ARBA" id="ARBA00022670"/>
    </source>
</evidence>
<dbReference type="PANTHER" id="PTHR24276">
    <property type="entry name" value="POLYSERASE-RELATED"/>
    <property type="match status" value="1"/>
</dbReference>
<dbReference type="GO" id="GO:0004252">
    <property type="term" value="F:serine-type endopeptidase activity"/>
    <property type="evidence" value="ECO:0007669"/>
    <property type="project" value="InterPro"/>
</dbReference>
<dbReference type="EMBL" id="OB667112">
    <property type="protein sequence ID" value="CAD7233858.1"/>
    <property type="molecule type" value="Genomic_DNA"/>
</dbReference>
<feature type="non-terminal residue" evidence="5">
    <location>
        <position position="1"/>
    </location>
</feature>
<dbReference type="SUPFAM" id="SSF50494">
    <property type="entry name" value="Trypsin-like serine proteases"/>
    <property type="match status" value="2"/>
</dbReference>
<keyword evidence="2" id="KW-0378">Hydrolase</keyword>
<protein>
    <submittedName>
        <fullName evidence="5">Uncharacterized protein</fullName>
    </submittedName>
</protein>
<dbReference type="GO" id="GO:0006508">
    <property type="term" value="P:proteolysis"/>
    <property type="evidence" value="ECO:0007669"/>
    <property type="project" value="UniProtKB-KW"/>
</dbReference>
<reference evidence="5" key="1">
    <citation type="submission" date="2020-11" db="EMBL/GenBank/DDBJ databases">
        <authorList>
            <person name="Tran Van P."/>
        </authorList>
    </citation>
    <scope>NUCLEOTIDE SEQUENCE</scope>
</reference>
<evidence type="ECO:0000256" key="3">
    <source>
        <dbReference type="ARBA" id="ARBA00022825"/>
    </source>
</evidence>
<evidence type="ECO:0000256" key="4">
    <source>
        <dbReference type="ARBA" id="ARBA00023157"/>
    </source>
</evidence>
<gene>
    <name evidence="5" type="ORF">CTOB1V02_LOCUS11677</name>
</gene>
<evidence type="ECO:0000256" key="2">
    <source>
        <dbReference type="ARBA" id="ARBA00022801"/>
    </source>
</evidence>
<dbReference type="InterPro" id="IPR009003">
    <property type="entry name" value="Peptidase_S1_PA"/>
</dbReference>
<dbReference type="InterPro" id="IPR001254">
    <property type="entry name" value="Trypsin_dom"/>
</dbReference>
<dbReference type="InterPro" id="IPR050430">
    <property type="entry name" value="Peptidase_S1"/>
</dbReference>
<dbReference type="AlphaFoldDB" id="A0A7R8WL84"/>
<dbReference type="Pfam" id="PF00089">
    <property type="entry name" value="Trypsin"/>
    <property type="match status" value="2"/>
</dbReference>